<dbReference type="PANTHER" id="PTHR43313:SF1">
    <property type="entry name" value="3BETA-HYDROXYSTEROID DEHYDROGENASE DHS-16"/>
    <property type="match status" value="1"/>
</dbReference>
<dbReference type="InterPro" id="IPR013952">
    <property type="entry name" value="DUF1776_fun"/>
</dbReference>
<dbReference type="STRING" id="745531.A0A0C3S8Y5"/>
<proteinExistence type="predicted"/>
<dbReference type="GO" id="GO:0008202">
    <property type="term" value="P:steroid metabolic process"/>
    <property type="evidence" value="ECO:0007669"/>
    <property type="project" value="TreeGrafter"/>
</dbReference>
<reference evidence="2 3" key="1">
    <citation type="journal article" date="2014" name="PLoS Genet.">
        <title>Analysis of the Phlebiopsis gigantea genome, transcriptome and secretome provides insight into its pioneer colonization strategies of wood.</title>
        <authorList>
            <person name="Hori C."/>
            <person name="Ishida T."/>
            <person name="Igarashi K."/>
            <person name="Samejima M."/>
            <person name="Suzuki H."/>
            <person name="Master E."/>
            <person name="Ferreira P."/>
            <person name="Ruiz-Duenas F.J."/>
            <person name="Held B."/>
            <person name="Canessa P."/>
            <person name="Larrondo L.F."/>
            <person name="Schmoll M."/>
            <person name="Druzhinina I.S."/>
            <person name="Kubicek C.P."/>
            <person name="Gaskell J.A."/>
            <person name="Kersten P."/>
            <person name="St John F."/>
            <person name="Glasner J."/>
            <person name="Sabat G."/>
            <person name="Splinter BonDurant S."/>
            <person name="Syed K."/>
            <person name="Yadav J."/>
            <person name="Mgbeahuruike A.C."/>
            <person name="Kovalchuk A."/>
            <person name="Asiegbu F.O."/>
            <person name="Lackner G."/>
            <person name="Hoffmeister D."/>
            <person name="Rencoret J."/>
            <person name="Gutierrez A."/>
            <person name="Sun H."/>
            <person name="Lindquist E."/>
            <person name="Barry K."/>
            <person name="Riley R."/>
            <person name="Grigoriev I.V."/>
            <person name="Henrissat B."/>
            <person name="Kues U."/>
            <person name="Berka R.M."/>
            <person name="Martinez A.T."/>
            <person name="Covert S.F."/>
            <person name="Blanchette R.A."/>
            <person name="Cullen D."/>
        </authorList>
    </citation>
    <scope>NUCLEOTIDE SEQUENCE [LARGE SCALE GENOMIC DNA]</scope>
    <source>
        <strain evidence="2 3">11061_1 CR5-6</strain>
    </source>
</reference>
<dbReference type="OrthoDB" id="5308060at2759"/>
<dbReference type="GO" id="GO:0016491">
    <property type="term" value="F:oxidoreductase activity"/>
    <property type="evidence" value="ECO:0007669"/>
    <property type="project" value="TreeGrafter"/>
</dbReference>
<dbReference type="InterPro" id="IPR036291">
    <property type="entry name" value="NAD(P)-bd_dom_sf"/>
</dbReference>
<feature type="compositionally biased region" description="Pro residues" evidence="1">
    <location>
        <begin position="501"/>
        <end position="513"/>
    </location>
</feature>
<evidence type="ECO:0000256" key="1">
    <source>
        <dbReference type="SAM" id="MobiDB-lite"/>
    </source>
</evidence>
<evidence type="ECO:0000313" key="3">
    <source>
        <dbReference type="Proteomes" id="UP000053257"/>
    </source>
</evidence>
<keyword evidence="3" id="KW-1185">Reference proteome</keyword>
<dbReference type="Proteomes" id="UP000053257">
    <property type="component" value="Unassembled WGS sequence"/>
</dbReference>
<dbReference type="Gene3D" id="3.40.50.720">
    <property type="entry name" value="NAD(P)-binding Rossmann-like Domain"/>
    <property type="match status" value="1"/>
</dbReference>
<protein>
    <recommendedName>
        <fullName evidence="4">DUF1776-domain-containing protein</fullName>
    </recommendedName>
</protein>
<evidence type="ECO:0000313" key="2">
    <source>
        <dbReference type="EMBL" id="KIP07812.1"/>
    </source>
</evidence>
<dbReference type="EMBL" id="KN840490">
    <property type="protein sequence ID" value="KIP07812.1"/>
    <property type="molecule type" value="Genomic_DNA"/>
</dbReference>
<dbReference type="HOGENOM" id="CLU_022674_0_0_1"/>
<gene>
    <name evidence="2" type="ORF">PHLGIDRAFT_127408</name>
</gene>
<dbReference type="SUPFAM" id="SSF51735">
    <property type="entry name" value="NAD(P)-binding Rossmann-fold domains"/>
    <property type="match status" value="1"/>
</dbReference>
<dbReference type="AlphaFoldDB" id="A0A0C3S8Y5"/>
<name>A0A0C3S8Y5_PHLG1</name>
<dbReference type="SUPFAM" id="SSF101447">
    <property type="entry name" value="Formin homology 2 domain (FH2 domain)"/>
    <property type="match status" value="1"/>
</dbReference>
<feature type="region of interest" description="Disordered" evidence="1">
    <location>
        <begin position="501"/>
        <end position="563"/>
    </location>
</feature>
<evidence type="ECO:0008006" key="4">
    <source>
        <dbReference type="Google" id="ProtNLM"/>
    </source>
</evidence>
<sequence>MFVPSVENIEAYLQYVEQAVVDSVSQVAPEMPSVRQVFERFQDDVARFWPQSLPQLPEIKLPNLGQFEVPPPPPPPPPPPSFIERSADWVVEHPWQTAGIGIGLVGAGLLVGYGSMRYAGAVSTRHYRTTASIQDSERRQVVVVLGGDTPYGLALIQDLEKSGFIVIASVATPEAVEVVEQQSQGYVRAIVLDPSEPETIPYFFRSLSSTMNRRFPLSATGDPHSNPSTQIYLHSIISLLTLPPSHLSPSPGPLENLGMQDSYPAYLQATHFTPLQVIQGLLPLLRTSPARTRDAATYNVPKRSIVVCLPATDARVGLPFAAAQAMSAAATLRGVEVLRREIRLSSLTDTTHAMKHIKVVTVDVGSISVPGADKQTSAEHSMIDWTVSEKAAYGSAFASVLEGQSQRKPSNVSKFVNTVVDVVGGGRTGSRHRFAHVDLVLGRIREFIHGDRVIVGAGARTYALASNLPALVLDALLSLPAYLLSIRNALLPVPPRLPHPPPAPLATAAPPPAASHKPQPEETPVDSENEALSDTGSDADVESGAEGSGVGESWISLKKGEHA</sequence>
<accession>A0A0C3S8Y5</accession>
<dbReference type="PANTHER" id="PTHR43313">
    <property type="entry name" value="SHORT-CHAIN DEHYDROGENASE/REDUCTASE FAMILY 9C"/>
    <property type="match status" value="1"/>
</dbReference>
<organism evidence="2 3">
    <name type="scientific">Phlebiopsis gigantea (strain 11061_1 CR5-6)</name>
    <name type="common">White-rot fungus</name>
    <name type="synonym">Peniophora gigantea</name>
    <dbReference type="NCBI Taxonomy" id="745531"/>
    <lineage>
        <taxon>Eukaryota</taxon>
        <taxon>Fungi</taxon>
        <taxon>Dikarya</taxon>
        <taxon>Basidiomycota</taxon>
        <taxon>Agaricomycotina</taxon>
        <taxon>Agaricomycetes</taxon>
        <taxon>Polyporales</taxon>
        <taxon>Phanerochaetaceae</taxon>
        <taxon>Phlebiopsis</taxon>
    </lineage>
</organism>
<dbReference type="Pfam" id="PF08643">
    <property type="entry name" value="DUF1776"/>
    <property type="match status" value="1"/>
</dbReference>
<feature type="compositionally biased region" description="Acidic residues" evidence="1">
    <location>
        <begin position="523"/>
        <end position="543"/>
    </location>
</feature>